<accession>W7IHS1</accession>
<evidence type="ECO:0000256" key="2">
    <source>
        <dbReference type="ARBA" id="ARBA00022832"/>
    </source>
</evidence>
<evidence type="ECO:0000256" key="3">
    <source>
        <dbReference type="ARBA" id="ARBA00022946"/>
    </source>
</evidence>
<dbReference type="PANTHER" id="PTHR43602:SF1">
    <property type="entry name" value="ENOYL-COA HYDRATASE DOMAIN-CONTAINING PROTEIN 3, MITOCHONDRIAL"/>
    <property type="match status" value="1"/>
</dbReference>
<keyword evidence="8" id="KW-1185">Reference proteome</keyword>
<dbReference type="InterPro" id="IPR001753">
    <property type="entry name" value="Enoyl-CoA_hydra/iso"/>
</dbReference>
<protein>
    <recommendedName>
        <fullName evidence="6">Enoyl-CoA hydratase domain-containing protein 3, mitochondrial</fullName>
    </recommendedName>
</protein>
<evidence type="ECO:0000256" key="5">
    <source>
        <dbReference type="ARBA" id="ARBA00037410"/>
    </source>
</evidence>
<dbReference type="GO" id="GO:0006631">
    <property type="term" value="P:fatty acid metabolic process"/>
    <property type="evidence" value="ECO:0007669"/>
    <property type="project" value="UniProtKB-KW"/>
</dbReference>
<dbReference type="CDD" id="cd06558">
    <property type="entry name" value="crotonase-like"/>
    <property type="match status" value="1"/>
</dbReference>
<dbReference type="Pfam" id="PF00378">
    <property type="entry name" value="ECH_1"/>
    <property type="match status" value="1"/>
</dbReference>
<dbReference type="EMBL" id="AYXG01000159">
    <property type="protein sequence ID" value="EWC60455.1"/>
    <property type="molecule type" value="Genomic_DNA"/>
</dbReference>
<evidence type="ECO:0000313" key="8">
    <source>
        <dbReference type="Proteomes" id="UP000019277"/>
    </source>
</evidence>
<name>W7IHS1_9PSEU</name>
<organism evidence="7 8">
    <name type="scientific">Actinokineospora spheciospongiae</name>
    <dbReference type="NCBI Taxonomy" id="909613"/>
    <lineage>
        <taxon>Bacteria</taxon>
        <taxon>Bacillati</taxon>
        <taxon>Actinomycetota</taxon>
        <taxon>Actinomycetes</taxon>
        <taxon>Pseudonocardiales</taxon>
        <taxon>Pseudonocardiaceae</taxon>
        <taxon>Actinokineospora</taxon>
    </lineage>
</organism>
<sequence>MREVQPGRGSDLDSATTASVAGMTEYQHIRVERTGEAVRITMDRPARRNSLSADHLTELLTAFRAAGDSDATGVVLAGAGPVFSAGHDFGDVAARDLTGVRDLLLLCTDLMRTVHAIPQVVIARVHGLATAAGCQLVATCDLAVAAESAGFALPGGKGGWFCHTPAVPVARSVGRKRLVELALTGDVIDARTALDWGLVNRVVPDADLDATVDDLLARATRGSRASRALGKQTLYAQLDRPEQDAYALAVEVMAAASQLPGAKEGMAAFLEKRSPVWPD</sequence>
<dbReference type="SUPFAM" id="SSF52096">
    <property type="entry name" value="ClpP/crotonase"/>
    <property type="match status" value="1"/>
</dbReference>
<dbReference type="STRING" id="909613.UO65_4268"/>
<dbReference type="InterPro" id="IPR052377">
    <property type="entry name" value="Mitochondrial_ECH-domain"/>
</dbReference>
<dbReference type="Gene3D" id="3.90.226.10">
    <property type="entry name" value="2-enoyl-CoA Hydratase, Chain A, domain 1"/>
    <property type="match status" value="1"/>
</dbReference>
<keyword evidence="2" id="KW-0276">Fatty acid metabolism</keyword>
<comment type="caution">
    <text evidence="7">The sequence shown here is derived from an EMBL/GenBank/DDBJ whole genome shotgun (WGS) entry which is preliminary data.</text>
</comment>
<keyword evidence="4" id="KW-0443">Lipid metabolism</keyword>
<dbReference type="InterPro" id="IPR029045">
    <property type="entry name" value="ClpP/crotonase-like_dom_sf"/>
</dbReference>
<evidence type="ECO:0000313" key="7">
    <source>
        <dbReference type="EMBL" id="EWC60455.1"/>
    </source>
</evidence>
<dbReference type="PANTHER" id="PTHR43602">
    <property type="match status" value="1"/>
</dbReference>
<dbReference type="Gene3D" id="1.10.12.10">
    <property type="entry name" value="Lyase 2-enoyl-coa Hydratase, Chain A, domain 2"/>
    <property type="match status" value="1"/>
</dbReference>
<keyword evidence="3" id="KW-0809">Transit peptide</keyword>
<proteinExistence type="inferred from homology"/>
<evidence type="ECO:0000256" key="4">
    <source>
        <dbReference type="ARBA" id="ARBA00023098"/>
    </source>
</evidence>
<comment type="function">
    <text evidence="5">May play a role in fatty acid biosynthesis and insulin sensitivity.</text>
</comment>
<reference evidence="7 8" key="1">
    <citation type="journal article" date="2014" name="Genome Announc.">
        <title>Draft Genome Sequence of the Antitrypanosomally Active Sponge-Associated Bacterium Actinokineospora sp. Strain EG49.</title>
        <authorList>
            <person name="Harjes J."/>
            <person name="Ryu T."/>
            <person name="Abdelmohsen U.R."/>
            <person name="Moitinho-Silva L."/>
            <person name="Horn H."/>
            <person name="Ravasi T."/>
            <person name="Hentschel U."/>
        </authorList>
    </citation>
    <scope>NUCLEOTIDE SEQUENCE [LARGE SCALE GENOMIC DNA]</scope>
    <source>
        <strain evidence="7 8">EG49</strain>
    </source>
</reference>
<keyword evidence="7" id="KW-0456">Lyase</keyword>
<dbReference type="InterPro" id="IPR014748">
    <property type="entry name" value="Enoyl-CoA_hydra_C"/>
</dbReference>
<evidence type="ECO:0000256" key="1">
    <source>
        <dbReference type="ARBA" id="ARBA00005254"/>
    </source>
</evidence>
<comment type="similarity">
    <text evidence="1">Belongs to the enoyl-CoA hydratase/isomerase family.</text>
</comment>
<evidence type="ECO:0000256" key="6">
    <source>
        <dbReference type="ARBA" id="ARBA00040545"/>
    </source>
</evidence>
<dbReference type="PATRIC" id="fig|909613.9.peg.4272"/>
<dbReference type="AlphaFoldDB" id="W7IHS1"/>
<dbReference type="GO" id="GO:0016836">
    <property type="term" value="F:hydro-lyase activity"/>
    <property type="evidence" value="ECO:0007669"/>
    <property type="project" value="TreeGrafter"/>
</dbReference>
<dbReference type="Proteomes" id="UP000019277">
    <property type="component" value="Unassembled WGS sequence"/>
</dbReference>
<dbReference type="eggNOG" id="COG1024">
    <property type="taxonomic scope" value="Bacteria"/>
</dbReference>
<gene>
    <name evidence="7" type="ORF">UO65_4268</name>
</gene>